<dbReference type="SUPFAM" id="SSF117070">
    <property type="entry name" value="LEA14-like"/>
    <property type="match status" value="1"/>
</dbReference>
<evidence type="ECO:0000256" key="5">
    <source>
        <dbReference type="SAM" id="Phobius"/>
    </source>
</evidence>
<dbReference type="PANTHER" id="PTHR31234:SF2">
    <property type="entry name" value="OS05G0199100 PROTEIN"/>
    <property type="match status" value="1"/>
</dbReference>
<evidence type="ECO:0000256" key="1">
    <source>
        <dbReference type="ARBA" id="ARBA00004167"/>
    </source>
</evidence>
<evidence type="ECO:0000256" key="3">
    <source>
        <dbReference type="ARBA" id="ARBA00022989"/>
    </source>
</evidence>
<proteinExistence type="predicted"/>
<keyword evidence="2 5" id="KW-0812">Transmembrane</keyword>
<evidence type="ECO:0000256" key="4">
    <source>
        <dbReference type="ARBA" id="ARBA00023136"/>
    </source>
</evidence>
<accession>A0ABP9QBB7</accession>
<reference evidence="8" key="1">
    <citation type="journal article" date="2019" name="Int. J. Syst. Evol. Microbiol.">
        <title>The Global Catalogue of Microorganisms (GCM) 10K type strain sequencing project: providing services to taxonomists for standard genome sequencing and annotation.</title>
        <authorList>
            <consortium name="The Broad Institute Genomics Platform"/>
            <consortium name="The Broad Institute Genome Sequencing Center for Infectious Disease"/>
            <person name="Wu L."/>
            <person name="Ma J."/>
        </authorList>
    </citation>
    <scope>NUCLEOTIDE SEQUENCE [LARGE SCALE GENOMIC DNA]</scope>
    <source>
        <strain evidence="8">JCM 18715</strain>
    </source>
</reference>
<keyword evidence="8" id="KW-1185">Reference proteome</keyword>
<comment type="caution">
    <text evidence="7">The sequence shown here is derived from an EMBL/GenBank/DDBJ whole genome shotgun (WGS) entry which is preliminary data.</text>
</comment>
<dbReference type="InterPro" id="IPR044839">
    <property type="entry name" value="NDR1-like"/>
</dbReference>
<dbReference type="InterPro" id="IPR004864">
    <property type="entry name" value="LEA_2"/>
</dbReference>
<dbReference type="Pfam" id="PF03168">
    <property type="entry name" value="LEA_2"/>
    <property type="match status" value="1"/>
</dbReference>
<feature type="transmembrane region" description="Helical" evidence="5">
    <location>
        <begin position="12"/>
        <end position="31"/>
    </location>
</feature>
<feature type="domain" description="Water stress and hypersensitive response" evidence="6">
    <location>
        <begin position="38"/>
        <end position="156"/>
    </location>
</feature>
<keyword evidence="4 5" id="KW-0472">Membrane</keyword>
<evidence type="ECO:0000256" key="2">
    <source>
        <dbReference type="ARBA" id="ARBA00022692"/>
    </source>
</evidence>
<evidence type="ECO:0000259" key="6">
    <source>
        <dbReference type="SMART" id="SM00769"/>
    </source>
</evidence>
<organism evidence="7 8">
    <name type="scientific">Viridibacterium curvum</name>
    <dbReference type="NCBI Taxonomy" id="1101404"/>
    <lineage>
        <taxon>Bacteria</taxon>
        <taxon>Pseudomonadati</taxon>
        <taxon>Pseudomonadota</taxon>
        <taxon>Betaproteobacteria</taxon>
        <taxon>Rhodocyclales</taxon>
        <taxon>Rhodocyclaceae</taxon>
        <taxon>Viridibacterium</taxon>
    </lineage>
</organism>
<gene>
    <name evidence="7" type="ORF">GCM10025770_01040</name>
</gene>
<dbReference type="EMBL" id="BAABLD010000001">
    <property type="protein sequence ID" value="GAA5157595.1"/>
    <property type="molecule type" value="Genomic_DNA"/>
</dbReference>
<comment type="subcellular location">
    <subcellularLocation>
        <location evidence="1">Membrane</location>
        <topology evidence="1">Single-pass membrane protein</topology>
    </subcellularLocation>
</comment>
<dbReference type="Gene3D" id="2.60.40.1820">
    <property type="match status" value="1"/>
</dbReference>
<dbReference type="PANTHER" id="PTHR31234">
    <property type="entry name" value="LATE EMBRYOGENESIS ABUNDANT (LEA) HYDROXYPROLINE-RICH GLYCOPROTEIN FAMILY"/>
    <property type="match status" value="1"/>
</dbReference>
<evidence type="ECO:0000313" key="8">
    <source>
        <dbReference type="Proteomes" id="UP001500547"/>
    </source>
</evidence>
<sequence length="162" mass="17966">MLHAVSGRFKRWFQPILCAVLVITMAGCASLRWQKPKIALESARVAGGNLQDTRVQLTLRITNPNAREIIVDSVRFDVLVAGEKVGSGQRVEPVTIAAQAETRVELDTRFRTLELLQFMRQAMQADGTLAYTVVGEAEVRDFGRQSFNQPGSLAVPRLLQSK</sequence>
<evidence type="ECO:0000313" key="7">
    <source>
        <dbReference type="EMBL" id="GAA5157595.1"/>
    </source>
</evidence>
<name>A0ABP9QBB7_9RHOO</name>
<protein>
    <recommendedName>
        <fullName evidence="6">Water stress and hypersensitive response domain-containing protein</fullName>
    </recommendedName>
</protein>
<keyword evidence="3 5" id="KW-1133">Transmembrane helix</keyword>
<dbReference type="Proteomes" id="UP001500547">
    <property type="component" value="Unassembled WGS sequence"/>
</dbReference>
<dbReference type="SMART" id="SM00769">
    <property type="entry name" value="WHy"/>
    <property type="match status" value="1"/>
</dbReference>
<dbReference type="InterPro" id="IPR013990">
    <property type="entry name" value="WHy-dom"/>
</dbReference>